<dbReference type="InterPro" id="IPR023346">
    <property type="entry name" value="Lysozyme-like_dom_sf"/>
</dbReference>
<protein>
    <submittedName>
        <fullName evidence="12">Penicillin-binding protein 1C</fullName>
    </submittedName>
</protein>
<dbReference type="InterPro" id="IPR011815">
    <property type="entry name" value="PBP_1c"/>
</dbReference>
<evidence type="ECO:0000256" key="6">
    <source>
        <dbReference type="ARBA" id="ARBA00023268"/>
    </source>
</evidence>
<dbReference type="AlphaFoldDB" id="A0A3N6RCS5"/>
<gene>
    <name evidence="12" type="primary">pbpC</name>
    <name evidence="12" type="ORF">D5R40_19265</name>
</gene>
<keyword evidence="3" id="KW-0328">Glycosyltransferase</keyword>
<dbReference type="GO" id="GO:0009002">
    <property type="term" value="F:serine-type D-Ala-D-Ala carboxypeptidase activity"/>
    <property type="evidence" value="ECO:0007669"/>
    <property type="project" value="UniProtKB-EC"/>
</dbReference>
<comment type="caution">
    <text evidence="12">The sequence shown here is derived from an EMBL/GenBank/DDBJ whole genome shotgun (WGS) entry which is preliminary data.</text>
</comment>
<sequence length="803" mass="90062">MIKITKHISKNIKQKWQQTKPRSKFILSFVLLCLSIRSLPLFAPIRPQDIAQNQQTLEFIDRNGLPLGTILTRDQENTVVLPLEQISPLFINAIIAAEDKRYYQHGALDMKAIGRSLLEAIQAKQIVSGASTITMQLARMLEPTPRTFGNKIREIWLSWRITAGMNKNQILQAYINRLPMGGNIYGVEAASRAYFGISATDLNLAQATILAALPNDPTDLNPYYNWSLLKKRQIYVLKPMVEDNYITSAEAEKALAEKITLQPKNQGIIAAPHFLFWLSQNQSTAINQNLSTTTTPTVIRTTIDRPLQQFVTTQVQQVIQNLTPYNVHHAAAIVINNQTGEVLAYVGSPDYFNTQKMGSNDGVQALRQPGSTLKPFLYQLALENQVINPNTILPDVPTYYAIPGAKLYSPTNYNQDRFLGPVIVRVALANSLNIPAVRVLEKVGVKQFLNRLHQLGFTHLQASPEHYGLGLSLGSGEVSLWELAKAYSIMARQGEVIPVVTTIPSKTYPLFQHKKNQDISLLPQAESKWMLIANMLSDTHARAAEFGVNSALNLPFPAAVKTGTSSDFRDTWTVGFTNDYTVAVWVGNFSGESMVQISGVMGAAPLWNRIMLHLHEKKEATAFPPPKNMVQRPVCTISGLRPKSDCPSVITEYFYPEKLAEYEHLSDNYSVENLPDEYNEWLAKQSKSSLVSGELKILFPQEDDYFLMDDVGGEKKLEFKLANSRENSVEWWLNGEKLAVNSDNSLFWKLSPGKWTLEVRSADIIDRVNFEVQLPNKSPYYGFSIRIRSQESGVRSQESGGKK</sequence>
<evidence type="ECO:0000259" key="9">
    <source>
        <dbReference type="Pfam" id="PF00905"/>
    </source>
</evidence>
<organism evidence="12 13">
    <name type="scientific">Okeania hirsuta</name>
    <dbReference type="NCBI Taxonomy" id="1458930"/>
    <lineage>
        <taxon>Bacteria</taxon>
        <taxon>Bacillati</taxon>
        <taxon>Cyanobacteriota</taxon>
        <taxon>Cyanophyceae</taxon>
        <taxon>Oscillatoriophycideae</taxon>
        <taxon>Oscillatoriales</taxon>
        <taxon>Microcoleaceae</taxon>
        <taxon>Okeania</taxon>
    </lineage>
</organism>
<dbReference type="GO" id="GO:0006508">
    <property type="term" value="P:proteolysis"/>
    <property type="evidence" value="ECO:0007669"/>
    <property type="project" value="UniProtKB-KW"/>
</dbReference>
<dbReference type="RefSeq" id="WP_124145905.1">
    <property type="nucleotide sequence ID" value="NZ_CAWOKI010000128.1"/>
</dbReference>
<dbReference type="InterPro" id="IPR050396">
    <property type="entry name" value="Glycosyltr_51/Transpeptidase"/>
</dbReference>
<evidence type="ECO:0000259" key="11">
    <source>
        <dbReference type="Pfam" id="PF06832"/>
    </source>
</evidence>
<evidence type="ECO:0000313" key="12">
    <source>
        <dbReference type="EMBL" id="RQH36639.1"/>
    </source>
</evidence>
<dbReference type="InterPro" id="IPR036950">
    <property type="entry name" value="PBP_transglycosylase"/>
</dbReference>
<dbReference type="InterPro" id="IPR001460">
    <property type="entry name" value="PCN-bd_Tpept"/>
</dbReference>
<feature type="domain" description="Penicillin-binding C-terminal" evidence="11">
    <location>
        <begin position="692"/>
        <end position="760"/>
    </location>
</feature>
<dbReference type="EMBL" id="RCBY01000117">
    <property type="protein sequence ID" value="RQH36639.1"/>
    <property type="molecule type" value="Genomic_DNA"/>
</dbReference>
<evidence type="ECO:0000256" key="4">
    <source>
        <dbReference type="ARBA" id="ARBA00022679"/>
    </source>
</evidence>
<dbReference type="Gene3D" id="1.10.3810.10">
    <property type="entry name" value="Biosynthetic peptidoglycan transglycosylase-like"/>
    <property type="match status" value="1"/>
</dbReference>
<dbReference type="PANTHER" id="PTHR32282:SF15">
    <property type="entry name" value="PENICILLIN-BINDING PROTEIN 1C"/>
    <property type="match status" value="1"/>
</dbReference>
<dbReference type="GO" id="GO:0008955">
    <property type="term" value="F:peptidoglycan glycosyltransferase activity"/>
    <property type="evidence" value="ECO:0007669"/>
    <property type="project" value="UniProtKB-EC"/>
</dbReference>
<comment type="catalytic activity">
    <reaction evidence="8">
        <text>[GlcNAc-(1-&gt;4)-Mur2Ac(oyl-L-Ala-gamma-D-Glu-L-Lys-D-Ala-D-Ala)](n)-di-trans,octa-cis-undecaprenyl diphosphate + beta-D-GlcNAc-(1-&gt;4)-Mur2Ac(oyl-L-Ala-gamma-D-Glu-L-Lys-D-Ala-D-Ala)-di-trans,octa-cis-undecaprenyl diphosphate = [GlcNAc-(1-&gt;4)-Mur2Ac(oyl-L-Ala-gamma-D-Glu-L-Lys-D-Ala-D-Ala)](n+1)-di-trans,octa-cis-undecaprenyl diphosphate + di-trans,octa-cis-undecaprenyl diphosphate + H(+)</text>
        <dbReference type="Rhea" id="RHEA:23708"/>
        <dbReference type="Rhea" id="RHEA-COMP:9602"/>
        <dbReference type="Rhea" id="RHEA-COMP:9603"/>
        <dbReference type="ChEBI" id="CHEBI:15378"/>
        <dbReference type="ChEBI" id="CHEBI:58405"/>
        <dbReference type="ChEBI" id="CHEBI:60033"/>
        <dbReference type="ChEBI" id="CHEBI:78435"/>
        <dbReference type="EC" id="2.4.99.28"/>
    </reaction>
</comment>
<reference evidence="12 13" key="1">
    <citation type="journal article" date="2018" name="ACS Chem. Biol.">
        <title>Ketoreductase domain dysfunction expands chemodiversity: malyngamide biosynthesis in the cyanobacterium Okeania hirsuta.</title>
        <authorList>
            <person name="Moss N.A."/>
            <person name="Leao T."/>
            <person name="Rankin M."/>
            <person name="McCullough T.M."/>
            <person name="Qu P."/>
            <person name="Korobeynikov A."/>
            <person name="Smith J.L."/>
            <person name="Gerwick L."/>
            <person name="Gerwick W.H."/>
        </authorList>
    </citation>
    <scope>NUCLEOTIDE SEQUENCE [LARGE SCALE GENOMIC DNA]</scope>
    <source>
        <strain evidence="12 13">PAB10Feb10-1</strain>
    </source>
</reference>
<dbReference type="SUPFAM" id="SSF56601">
    <property type="entry name" value="beta-lactamase/transpeptidase-like"/>
    <property type="match status" value="1"/>
</dbReference>
<dbReference type="OrthoDB" id="9766909at2"/>
<comment type="catalytic activity">
    <reaction evidence="7">
        <text>Preferential cleavage: (Ac)2-L-Lys-D-Ala-|-D-Ala. Also transpeptidation of peptidyl-alanyl moieties that are N-acyl substituents of D-alanine.</text>
        <dbReference type="EC" id="3.4.16.4"/>
    </reaction>
</comment>
<evidence type="ECO:0000256" key="3">
    <source>
        <dbReference type="ARBA" id="ARBA00022676"/>
    </source>
</evidence>
<dbReference type="NCBIfam" id="TIGR02073">
    <property type="entry name" value="PBP_1c"/>
    <property type="match status" value="1"/>
</dbReference>
<dbReference type="SUPFAM" id="SSF53955">
    <property type="entry name" value="Lysozyme-like"/>
    <property type="match status" value="1"/>
</dbReference>
<dbReference type="Pfam" id="PF00912">
    <property type="entry name" value="Transgly"/>
    <property type="match status" value="1"/>
</dbReference>
<keyword evidence="4" id="KW-0808">Transferase</keyword>
<keyword evidence="1" id="KW-0121">Carboxypeptidase</keyword>
<dbReference type="InterPro" id="IPR009647">
    <property type="entry name" value="PBP_C"/>
</dbReference>
<accession>A0A3N6RCS5</accession>
<dbReference type="Pfam" id="PF00905">
    <property type="entry name" value="Transpeptidase"/>
    <property type="match status" value="1"/>
</dbReference>
<evidence type="ECO:0000259" key="10">
    <source>
        <dbReference type="Pfam" id="PF00912"/>
    </source>
</evidence>
<dbReference type="InterPro" id="IPR001264">
    <property type="entry name" value="Glyco_trans_51"/>
</dbReference>
<dbReference type="GO" id="GO:0030288">
    <property type="term" value="C:outer membrane-bounded periplasmic space"/>
    <property type="evidence" value="ECO:0007669"/>
    <property type="project" value="TreeGrafter"/>
</dbReference>
<keyword evidence="5" id="KW-0378">Hydrolase</keyword>
<dbReference type="Gene3D" id="3.40.710.10">
    <property type="entry name" value="DD-peptidase/beta-lactamase superfamily"/>
    <property type="match status" value="1"/>
</dbReference>
<evidence type="ECO:0000256" key="2">
    <source>
        <dbReference type="ARBA" id="ARBA00022670"/>
    </source>
</evidence>
<dbReference type="InterPro" id="IPR012338">
    <property type="entry name" value="Beta-lactam/transpept-like"/>
</dbReference>
<evidence type="ECO:0000256" key="5">
    <source>
        <dbReference type="ARBA" id="ARBA00022801"/>
    </source>
</evidence>
<keyword evidence="6" id="KW-0511">Multifunctional enzyme</keyword>
<name>A0A3N6RCS5_9CYAN</name>
<dbReference type="Proteomes" id="UP000269154">
    <property type="component" value="Unassembled WGS sequence"/>
</dbReference>
<proteinExistence type="predicted"/>
<feature type="domain" description="Penicillin-binding protein transpeptidase" evidence="9">
    <location>
        <begin position="331"/>
        <end position="586"/>
    </location>
</feature>
<dbReference type="GO" id="GO:0008658">
    <property type="term" value="F:penicillin binding"/>
    <property type="evidence" value="ECO:0007669"/>
    <property type="project" value="InterPro"/>
</dbReference>
<dbReference type="PANTHER" id="PTHR32282">
    <property type="entry name" value="BINDING PROTEIN TRANSPEPTIDASE, PUTATIVE-RELATED"/>
    <property type="match status" value="1"/>
</dbReference>
<evidence type="ECO:0000256" key="8">
    <source>
        <dbReference type="ARBA" id="ARBA00049902"/>
    </source>
</evidence>
<evidence type="ECO:0000313" key="13">
    <source>
        <dbReference type="Proteomes" id="UP000269154"/>
    </source>
</evidence>
<dbReference type="Pfam" id="PF06832">
    <property type="entry name" value="BiPBP_C"/>
    <property type="match status" value="1"/>
</dbReference>
<dbReference type="GO" id="GO:0009252">
    <property type="term" value="P:peptidoglycan biosynthetic process"/>
    <property type="evidence" value="ECO:0007669"/>
    <property type="project" value="InterPro"/>
</dbReference>
<feature type="domain" description="Glycosyl transferase family 51" evidence="10">
    <location>
        <begin position="68"/>
        <end position="240"/>
    </location>
</feature>
<evidence type="ECO:0000256" key="7">
    <source>
        <dbReference type="ARBA" id="ARBA00034000"/>
    </source>
</evidence>
<evidence type="ECO:0000256" key="1">
    <source>
        <dbReference type="ARBA" id="ARBA00022645"/>
    </source>
</evidence>
<keyword evidence="13" id="KW-1185">Reference proteome</keyword>
<keyword evidence="2" id="KW-0645">Protease</keyword>